<feature type="compositionally biased region" description="Basic and acidic residues" evidence="7">
    <location>
        <begin position="279"/>
        <end position="289"/>
    </location>
</feature>
<dbReference type="InterPro" id="IPR022684">
    <property type="entry name" value="Calpain_cysteine_protease"/>
</dbReference>
<dbReference type="SUPFAM" id="SSF49758">
    <property type="entry name" value="Calpain large subunit, middle domain (domain III)"/>
    <property type="match status" value="3"/>
</dbReference>
<feature type="domain" description="Calpain catalytic" evidence="8">
    <location>
        <begin position="329"/>
        <end position="626"/>
    </location>
</feature>
<evidence type="ECO:0000313" key="10">
    <source>
        <dbReference type="Proteomes" id="UP000242180"/>
    </source>
</evidence>
<dbReference type="AlphaFoldDB" id="A0A1X2HWG1"/>
<dbReference type="STRING" id="13706.A0A1X2HWG1"/>
<comment type="caution">
    <text evidence="9">The sequence shown here is derived from an EMBL/GenBank/DDBJ whole genome shotgun (WGS) entry which is preliminary data.</text>
</comment>
<dbReference type="GO" id="GO:0004198">
    <property type="term" value="F:calcium-dependent cysteine-type endopeptidase activity"/>
    <property type="evidence" value="ECO:0007669"/>
    <property type="project" value="InterPro"/>
</dbReference>
<sequence length="1036" mass="116834">MTNKRSPIGCAQTSPPVITLAPLQAPDSSENNHSSLYAEAYREACKAVHYDHLGQSQNARKAYTAVIELFLALQRSSVPDHRVEQAQLTQKLNEYIRRRDQLERYDQGVQVSSSTTTSSSATTTTTTHPDAQQDALYNNSKFVLLDQKDSDDEDDEDDDESKEIHWLLQKAQFSMIQGDLNEWKGHIDSALDYYLDAANGFKKAYEDLYGNPRKRAAARDLCFEAVDKAEELKALQSQQKNQVTLLAVKNERRPAIGRHRASSTSSVRSNKSSVSIYDDSPKQDGDEPVRLSQSELDVLKFTSNVNEKIFLPWIDDTDLKEKYAFPTRFVDPEGSLRLSEKQMAKFGGWKRPTDLMKHPRLIRLISSTSIVQDVVTDCSFVASLCVAAAYERKFKKQLITSCIYPQDRQGQPCYNPNGKYVVKLLHNGIHRKIVVDDLLPVSREGTLMCTFSTDKEELWASIIEKAYMKLMGGYDFPGSNSGIDLYSLTGWIPEHIFIQHKHFVPHKVWDRIMEGAKYGDVLVTIATGELSEADADQLGLVPTHAYAVIDIKVVMGKRFLQVKNPWSHKRWQGPYSHLDTVSWTPSLKSALNYDPEVAEKNDDGIFWIDYDSVCAHFTSIHLNWNPELFTHKWVLHSHWPEHLGPKKDIYNLGYNPQFSLEVNVPDKKPAAVWLLLSKHVMVTEEENPDYITLHIYSDTNGQRIYYPSDPFKEGTYVNSPHILVRFNAPPGKSHYTIVVSQHEKARSLYFSLRAWSLAPFRLAEVPMRYPIEQKVIGQWTEQSAGGNASNPTYLHNPQWTITVPPSARHAETGLLLMLEAPKSFAVNLLVVEGGKRVSSVSVRDVTVDSGPYRHGFCYCEISNIQPGNYTVVASTFETDLIGQFIMTVASNTPLQVDAIPAEGAGMFRKVIHGEWIPGYSAMGCPSYGFYGNNPRYLLEIRELTTLRVRLQANKIQPVPSINVAIYEKHPTELFGQEMATSGPYTNVVQGVATSDVVLSQNQTGYIIVVATHTKGIAGEYTMTLYSDRPVNIQNDR</sequence>
<dbReference type="Pfam" id="PF00648">
    <property type="entry name" value="Peptidase_C2"/>
    <property type="match status" value="1"/>
</dbReference>
<dbReference type="SMART" id="SM00230">
    <property type="entry name" value="CysPc"/>
    <property type="match status" value="1"/>
</dbReference>
<dbReference type="InterPro" id="IPR036181">
    <property type="entry name" value="MIT_dom_sf"/>
</dbReference>
<comment type="similarity">
    <text evidence="1">Belongs to the peptidase C2 family. PalB/RIM13 subfamily.</text>
</comment>
<evidence type="ECO:0000256" key="7">
    <source>
        <dbReference type="SAM" id="MobiDB-lite"/>
    </source>
</evidence>
<dbReference type="InterPro" id="IPR038765">
    <property type="entry name" value="Papain-like_cys_pep_sf"/>
</dbReference>
<accession>A0A1X2HWG1</accession>
<dbReference type="PRINTS" id="PR00704">
    <property type="entry name" value="CALPAIN"/>
</dbReference>
<evidence type="ECO:0000256" key="6">
    <source>
        <dbReference type="PROSITE-ProRule" id="PRU00239"/>
    </source>
</evidence>
<dbReference type="InterPro" id="IPR036213">
    <property type="entry name" value="Calpain_III_sf"/>
</dbReference>
<dbReference type="Gene3D" id="2.60.120.380">
    <property type="match status" value="3"/>
</dbReference>
<keyword evidence="3 6" id="KW-0378">Hydrolase</keyword>
<evidence type="ECO:0000256" key="5">
    <source>
        <dbReference type="PIRSR" id="PIRSR622684-1"/>
    </source>
</evidence>
<dbReference type="InterPro" id="IPR051297">
    <property type="entry name" value="PalB/RIM13"/>
</dbReference>
<dbReference type="SMART" id="SM00720">
    <property type="entry name" value="calpain_III"/>
    <property type="match status" value="1"/>
</dbReference>
<dbReference type="Gene3D" id="3.90.70.10">
    <property type="entry name" value="Cysteine proteinases"/>
    <property type="match status" value="1"/>
</dbReference>
<proteinExistence type="inferred from homology"/>
<dbReference type="Proteomes" id="UP000242180">
    <property type="component" value="Unassembled WGS sequence"/>
</dbReference>
<dbReference type="OrthoDB" id="167576at2759"/>
<evidence type="ECO:0000313" key="9">
    <source>
        <dbReference type="EMBL" id="ORZ03942.1"/>
    </source>
</evidence>
<feature type="compositionally biased region" description="Low complexity" evidence="7">
    <location>
        <begin position="112"/>
        <end position="127"/>
    </location>
</feature>
<dbReference type="SUPFAM" id="SSF54001">
    <property type="entry name" value="Cysteine proteinases"/>
    <property type="match status" value="1"/>
</dbReference>
<dbReference type="SUPFAM" id="SSF116846">
    <property type="entry name" value="MIT domain"/>
    <property type="match status" value="2"/>
</dbReference>
<feature type="compositionally biased region" description="Low complexity" evidence="7">
    <location>
        <begin position="262"/>
        <end position="275"/>
    </location>
</feature>
<evidence type="ECO:0000256" key="3">
    <source>
        <dbReference type="ARBA" id="ARBA00022801"/>
    </source>
</evidence>
<dbReference type="InterPro" id="IPR001300">
    <property type="entry name" value="Peptidase_C2_calpain_cat"/>
</dbReference>
<keyword evidence="2 6" id="KW-0645">Protease</keyword>
<evidence type="ECO:0000256" key="2">
    <source>
        <dbReference type="ARBA" id="ARBA00022670"/>
    </source>
</evidence>
<organism evidence="9 10">
    <name type="scientific">Syncephalastrum racemosum</name>
    <name type="common">Filamentous fungus</name>
    <dbReference type="NCBI Taxonomy" id="13706"/>
    <lineage>
        <taxon>Eukaryota</taxon>
        <taxon>Fungi</taxon>
        <taxon>Fungi incertae sedis</taxon>
        <taxon>Mucoromycota</taxon>
        <taxon>Mucoromycotina</taxon>
        <taxon>Mucoromycetes</taxon>
        <taxon>Mucorales</taxon>
        <taxon>Syncephalastraceae</taxon>
        <taxon>Syncephalastrum</taxon>
    </lineage>
</organism>
<protein>
    <recommendedName>
        <fullName evidence="8">Calpain catalytic domain-containing protein</fullName>
    </recommendedName>
</protein>
<dbReference type="CDD" id="cd00044">
    <property type="entry name" value="CysPc"/>
    <property type="match status" value="1"/>
</dbReference>
<gene>
    <name evidence="9" type="ORF">BCR43DRAFT_560512</name>
</gene>
<feature type="active site" evidence="5 6">
    <location>
        <position position="564"/>
    </location>
</feature>
<evidence type="ECO:0000256" key="1">
    <source>
        <dbReference type="ARBA" id="ARBA00010193"/>
    </source>
</evidence>
<dbReference type="Gene3D" id="1.20.58.80">
    <property type="entry name" value="Phosphotransferase system, lactose/cellobiose-type IIA subunit"/>
    <property type="match status" value="2"/>
</dbReference>
<feature type="region of interest" description="Disordered" evidence="7">
    <location>
        <begin position="106"/>
        <end position="132"/>
    </location>
</feature>
<evidence type="ECO:0000259" key="8">
    <source>
        <dbReference type="PROSITE" id="PS50203"/>
    </source>
</evidence>
<dbReference type="PROSITE" id="PS50203">
    <property type="entry name" value="CALPAIN_CAT"/>
    <property type="match status" value="1"/>
</dbReference>
<feature type="active site" evidence="5 6">
    <location>
        <position position="378"/>
    </location>
</feature>
<feature type="active site" evidence="5 6">
    <location>
        <position position="544"/>
    </location>
</feature>
<dbReference type="OMA" id="DSLFLNW"/>
<dbReference type="PANTHER" id="PTHR46143:SF1">
    <property type="entry name" value="CALPAIN-7"/>
    <property type="match status" value="1"/>
</dbReference>
<dbReference type="InParanoid" id="A0A1X2HWG1"/>
<dbReference type="EMBL" id="MCGN01000001">
    <property type="protein sequence ID" value="ORZ03942.1"/>
    <property type="molecule type" value="Genomic_DNA"/>
</dbReference>
<keyword evidence="4 6" id="KW-0788">Thiol protease</keyword>
<dbReference type="InterPro" id="IPR022683">
    <property type="entry name" value="Calpain_III"/>
</dbReference>
<feature type="region of interest" description="Disordered" evidence="7">
    <location>
        <begin position="254"/>
        <end position="289"/>
    </location>
</feature>
<reference evidence="9 10" key="1">
    <citation type="submission" date="2016-07" db="EMBL/GenBank/DDBJ databases">
        <title>Pervasive Adenine N6-methylation of Active Genes in Fungi.</title>
        <authorList>
            <consortium name="DOE Joint Genome Institute"/>
            <person name="Mondo S.J."/>
            <person name="Dannebaum R.O."/>
            <person name="Kuo R.C."/>
            <person name="Labutti K."/>
            <person name="Haridas S."/>
            <person name="Kuo A."/>
            <person name="Salamov A."/>
            <person name="Ahrendt S.R."/>
            <person name="Lipzen A."/>
            <person name="Sullivan W."/>
            <person name="Andreopoulos W.B."/>
            <person name="Clum A."/>
            <person name="Lindquist E."/>
            <person name="Daum C."/>
            <person name="Ramamoorthy G.K."/>
            <person name="Gryganskyi A."/>
            <person name="Culley D."/>
            <person name="Magnuson J.K."/>
            <person name="James T.Y."/>
            <person name="O'Malley M.A."/>
            <person name="Stajich J.E."/>
            <person name="Spatafora J.W."/>
            <person name="Visel A."/>
            <person name="Grigoriev I.V."/>
        </authorList>
    </citation>
    <scope>NUCLEOTIDE SEQUENCE [LARGE SCALE GENOMIC DNA]</scope>
    <source>
        <strain evidence="9 10">NRRL 2496</strain>
    </source>
</reference>
<dbReference type="GO" id="GO:0006508">
    <property type="term" value="P:proteolysis"/>
    <property type="evidence" value="ECO:0007669"/>
    <property type="project" value="UniProtKB-KW"/>
</dbReference>
<name>A0A1X2HWG1_SYNRA</name>
<dbReference type="PANTHER" id="PTHR46143">
    <property type="entry name" value="CALPAIN-7"/>
    <property type="match status" value="1"/>
</dbReference>
<evidence type="ECO:0000256" key="4">
    <source>
        <dbReference type="ARBA" id="ARBA00022807"/>
    </source>
</evidence>
<keyword evidence="10" id="KW-1185">Reference proteome</keyword>